<comment type="caution">
    <text evidence="1">The sequence shown here is derived from an EMBL/GenBank/DDBJ whole genome shotgun (WGS) entry which is preliminary data.</text>
</comment>
<dbReference type="Proteomes" id="UP000054821">
    <property type="component" value="Unassembled WGS sequence"/>
</dbReference>
<dbReference type="InterPro" id="IPR009959">
    <property type="entry name" value="Cyclase_SnoaL-like"/>
</dbReference>
<gene>
    <name evidence="1" type="ORF">TGAM01_v209027</name>
</gene>
<dbReference type="SUPFAM" id="SSF54427">
    <property type="entry name" value="NTF2-like"/>
    <property type="match status" value="1"/>
</dbReference>
<dbReference type="Pfam" id="PF07366">
    <property type="entry name" value="SnoaL"/>
    <property type="match status" value="1"/>
</dbReference>
<reference evidence="1 2" key="1">
    <citation type="journal article" date="2016" name="Genome Announc.">
        <title>Draft Whole-Genome Sequence of Trichoderma gamsii T6085, a Promising Biocontrol Agent of Fusarium Head Blight on Wheat.</title>
        <authorList>
            <person name="Baroncelli R."/>
            <person name="Zapparata A."/>
            <person name="Piaggeschi G."/>
            <person name="Sarrocco S."/>
            <person name="Vannacci G."/>
        </authorList>
    </citation>
    <scope>NUCLEOTIDE SEQUENCE [LARGE SCALE GENOMIC DNA]</scope>
    <source>
        <strain evidence="1 2">T6085</strain>
    </source>
</reference>
<proteinExistence type="predicted"/>
<dbReference type="InterPro" id="IPR032710">
    <property type="entry name" value="NTF2-like_dom_sf"/>
</dbReference>
<dbReference type="PANTHER" id="PTHR38436">
    <property type="entry name" value="POLYKETIDE CYCLASE SNOAL-LIKE DOMAIN"/>
    <property type="match status" value="1"/>
</dbReference>
<dbReference type="GeneID" id="29987453"/>
<protein>
    <recommendedName>
        <fullName evidence="3">SnoaL-like polyketide cyclase</fullName>
    </recommendedName>
</protein>
<evidence type="ECO:0008006" key="3">
    <source>
        <dbReference type="Google" id="ProtNLM"/>
    </source>
</evidence>
<evidence type="ECO:0000313" key="2">
    <source>
        <dbReference type="Proteomes" id="UP000054821"/>
    </source>
</evidence>
<name>A0A2P4ZD03_9HYPO</name>
<sequence length="212" mass="24000">MGLSERLPIRLSHNIKQVRLIARRKQPATTQLYHLPLSFHRNLDRQLYQLGAEMEALSVPELNRQVVTRYFQEFWTNGNADIVDELCDDNVTIFYPMHGRMVGKTAAKEVIARFKQSFPDVSFRLLSPFPLIAESDYVVARWFGGGKHTGPAFYELPVGSLPTPNTGKEMRFSGTTIYRLQNGKIIEETGEESGLVALQQLGLIKMNDGFAP</sequence>
<dbReference type="AlphaFoldDB" id="A0A2P4ZD03"/>
<evidence type="ECO:0000313" key="1">
    <source>
        <dbReference type="EMBL" id="PON22153.1"/>
    </source>
</evidence>
<keyword evidence="2" id="KW-1185">Reference proteome</keyword>
<accession>A0A2P4ZD03</accession>
<dbReference type="RefSeq" id="XP_018659357.2">
    <property type="nucleotide sequence ID" value="XM_018807370.2"/>
</dbReference>
<dbReference type="GO" id="GO:0030638">
    <property type="term" value="P:polyketide metabolic process"/>
    <property type="evidence" value="ECO:0007669"/>
    <property type="project" value="InterPro"/>
</dbReference>
<organism evidence="1 2">
    <name type="scientific">Trichoderma gamsii</name>
    <dbReference type="NCBI Taxonomy" id="398673"/>
    <lineage>
        <taxon>Eukaryota</taxon>
        <taxon>Fungi</taxon>
        <taxon>Dikarya</taxon>
        <taxon>Ascomycota</taxon>
        <taxon>Pezizomycotina</taxon>
        <taxon>Sordariomycetes</taxon>
        <taxon>Hypocreomycetidae</taxon>
        <taxon>Hypocreales</taxon>
        <taxon>Hypocreaceae</taxon>
        <taxon>Trichoderma</taxon>
    </lineage>
</organism>
<dbReference type="Gene3D" id="3.10.450.50">
    <property type="match status" value="1"/>
</dbReference>
<dbReference type="EMBL" id="JPDN02000041">
    <property type="protein sequence ID" value="PON22153.1"/>
    <property type="molecule type" value="Genomic_DNA"/>
</dbReference>
<dbReference type="PANTHER" id="PTHR38436:SF1">
    <property type="entry name" value="ESTER CYCLASE"/>
    <property type="match status" value="1"/>
</dbReference>